<dbReference type="PATRIC" id="fig|1121439.3.peg.538"/>
<reference evidence="1 2" key="1">
    <citation type="journal article" date="2013" name="Genome Announc.">
        <title>Draft genome sequences for three mercury-methylating, sulfate-reducing bacteria.</title>
        <authorList>
            <person name="Brown S.D."/>
            <person name="Hurt R.A.Jr."/>
            <person name="Gilmour C.C."/>
            <person name="Elias D.A."/>
        </authorList>
    </citation>
    <scope>NUCLEOTIDE SEQUENCE [LARGE SCALE GENOMIC DNA]</scope>
    <source>
        <strain evidence="1 2">DSM 16529</strain>
    </source>
</reference>
<organism evidence="1 2">
    <name type="scientific">Alkalidesulfovibrio alkalitolerans DSM 16529</name>
    <dbReference type="NCBI Taxonomy" id="1121439"/>
    <lineage>
        <taxon>Bacteria</taxon>
        <taxon>Pseudomonadati</taxon>
        <taxon>Thermodesulfobacteriota</taxon>
        <taxon>Desulfovibrionia</taxon>
        <taxon>Desulfovibrionales</taxon>
        <taxon>Desulfovibrionaceae</taxon>
        <taxon>Alkalidesulfovibrio</taxon>
    </lineage>
</organism>
<evidence type="ECO:0000313" key="1">
    <source>
        <dbReference type="EMBL" id="EPR35451.1"/>
    </source>
</evidence>
<keyword evidence="2" id="KW-1185">Reference proteome</keyword>
<accession>S7TFD0</accession>
<dbReference type="STRING" id="1121439.dsat_2152"/>
<comment type="caution">
    <text evidence="1">The sequence shown here is derived from an EMBL/GenBank/DDBJ whole genome shotgun (WGS) entry which is preliminary data.</text>
</comment>
<gene>
    <name evidence="1" type="ORF">dsat_2152</name>
</gene>
<evidence type="ECO:0000313" key="2">
    <source>
        <dbReference type="Proteomes" id="UP000014975"/>
    </source>
</evidence>
<name>S7TFD0_9BACT</name>
<dbReference type="EMBL" id="ATHI01000004">
    <property type="protein sequence ID" value="EPR35451.1"/>
    <property type="molecule type" value="Genomic_DNA"/>
</dbReference>
<dbReference type="Proteomes" id="UP000014975">
    <property type="component" value="Unassembled WGS sequence"/>
</dbReference>
<proteinExistence type="predicted"/>
<dbReference type="RefSeq" id="WP_020886038.1">
    <property type="nucleotide sequence ID" value="NZ_ATHI01000004.1"/>
</dbReference>
<dbReference type="AlphaFoldDB" id="S7TFD0"/>
<sequence>MKRFRMYFQHAFNPLHVYCRLTDLGMRRGTARRLCLAYERLVYCRVG</sequence>
<protein>
    <submittedName>
        <fullName evidence="1">Uncharacterized protein</fullName>
    </submittedName>
</protein>